<evidence type="ECO:0000256" key="8">
    <source>
        <dbReference type="ARBA" id="ARBA00023125"/>
    </source>
</evidence>
<dbReference type="GO" id="GO:0005634">
    <property type="term" value="C:nucleus"/>
    <property type="evidence" value="ECO:0007669"/>
    <property type="project" value="UniProtKB-SubCell"/>
</dbReference>
<evidence type="ECO:0000256" key="9">
    <source>
        <dbReference type="ARBA" id="ARBA00023163"/>
    </source>
</evidence>
<keyword evidence="5 11" id="KW-0863">Zinc-finger</keyword>
<keyword evidence="14" id="KW-1185">Reference proteome</keyword>
<dbReference type="Proteomes" id="UP000472271">
    <property type="component" value="Chromosome 11"/>
</dbReference>
<evidence type="ECO:0000259" key="12">
    <source>
        <dbReference type="PROSITE" id="PS50157"/>
    </source>
</evidence>
<sequence length="295" mass="34354">MSELQSLKVFVNQRLTAAVDEIFGQFEKTISEYEEKMERQSKLLDVILKPEIRLTRTGLGEKIFSCQFCDKRFIWQCQLRKHKCSSNSSYRQRRAVISQAKLLSNSSTIQIKTEPNEEADADGDDCGRSEEDNLVHMKDLKNRRLADKMTKQDFTISDRGGKTKTHECSECGKTFGSRSRLKIHLRIHTREKPFSCSECGKGFTRKGYLLDHIKLHTGERPFSCPVCQKHFRLKSHVRRHVAVCHSSFISNTDSASLHTHMKLHTGEKPFICVFCQKCFKRKHHVQRHMRIHTRE</sequence>
<evidence type="ECO:0000313" key="14">
    <source>
        <dbReference type="Proteomes" id="UP000472271"/>
    </source>
</evidence>
<feature type="domain" description="C2H2-type" evidence="12">
    <location>
        <begin position="166"/>
        <end position="193"/>
    </location>
</feature>
<evidence type="ECO:0000256" key="10">
    <source>
        <dbReference type="ARBA" id="ARBA00023242"/>
    </source>
</evidence>
<proteinExistence type="predicted"/>
<dbReference type="FunFam" id="3.30.160.60:FF:000065">
    <property type="entry name" value="B-cell CLL/lymphoma 6, member B"/>
    <property type="match status" value="2"/>
</dbReference>
<protein>
    <recommendedName>
        <fullName evidence="12">C2H2-type domain-containing protein</fullName>
    </recommendedName>
</protein>
<dbReference type="GO" id="GO:0008270">
    <property type="term" value="F:zinc ion binding"/>
    <property type="evidence" value="ECO:0007669"/>
    <property type="project" value="UniProtKB-KW"/>
</dbReference>
<dbReference type="Pfam" id="PF00096">
    <property type="entry name" value="zf-C2H2"/>
    <property type="match status" value="3"/>
</dbReference>
<dbReference type="FunFam" id="3.30.160.60:FF:001465">
    <property type="entry name" value="Zinc finger protein 560"/>
    <property type="match status" value="1"/>
</dbReference>
<dbReference type="FunFam" id="3.30.160.60:FF:000097">
    <property type="entry name" value="Zinc finger protein"/>
    <property type="match status" value="1"/>
</dbReference>
<keyword evidence="3" id="KW-0479">Metal-binding</keyword>
<keyword evidence="4" id="KW-0677">Repeat</keyword>
<dbReference type="PROSITE" id="PS50157">
    <property type="entry name" value="ZINC_FINGER_C2H2_2"/>
    <property type="match status" value="5"/>
</dbReference>
<dbReference type="AlphaFoldDB" id="A0A672ZEV8"/>
<organism evidence="13 14">
    <name type="scientific">Sphaeramia orbicularis</name>
    <name type="common">orbiculate cardinalfish</name>
    <dbReference type="NCBI Taxonomy" id="375764"/>
    <lineage>
        <taxon>Eukaryota</taxon>
        <taxon>Metazoa</taxon>
        <taxon>Chordata</taxon>
        <taxon>Craniata</taxon>
        <taxon>Vertebrata</taxon>
        <taxon>Euteleostomi</taxon>
        <taxon>Actinopterygii</taxon>
        <taxon>Neopterygii</taxon>
        <taxon>Teleostei</taxon>
        <taxon>Neoteleostei</taxon>
        <taxon>Acanthomorphata</taxon>
        <taxon>Gobiaria</taxon>
        <taxon>Kurtiformes</taxon>
        <taxon>Apogonoidei</taxon>
        <taxon>Apogonidae</taxon>
        <taxon>Apogoninae</taxon>
        <taxon>Sphaeramia</taxon>
    </lineage>
</organism>
<evidence type="ECO:0000256" key="6">
    <source>
        <dbReference type="ARBA" id="ARBA00022833"/>
    </source>
</evidence>
<evidence type="ECO:0000313" key="13">
    <source>
        <dbReference type="Ensembl" id="ENSSORP00005015354.1"/>
    </source>
</evidence>
<evidence type="ECO:0000256" key="3">
    <source>
        <dbReference type="ARBA" id="ARBA00022723"/>
    </source>
</evidence>
<dbReference type="Ensembl" id="ENSSORT00005015845.1">
    <property type="protein sequence ID" value="ENSSORP00005015354.1"/>
    <property type="gene ID" value="ENSSORG00005007796.1"/>
</dbReference>
<dbReference type="Gene3D" id="3.30.160.60">
    <property type="entry name" value="Classic Zinc Finger"/>
    <property type="match status" value="6"/>
</dbReference>
<dbReference type="InterPro" id="IPR013087">
    <property type="entry name" value="Znf_C2H2_type"/>
</dbReference>
<dbReference type="FunFam" id="3.30.160.60:FF:002716">
    <property type="entry name" value="Zinc finger protein 212"/>
    <property type="match status" value="1"/>
</dbReference>
<keyword evidence="6" id="KW-0862">Zinc</keyword>
<evidence type="ECO:0000256" key="1">
    <source>
        <dbReference type="ARBA" id="ARBA00003767"/>
    </source>
</evidence>
<dbReference type="InParanoid" id="A0A672ZEV8"/>
<dbReference type="InterPro" id="IPR036236">
    <property type="entry name" value="Znf_C2H2_sf"/>
</dbReference>
<dbReference type="PANTHER" id="PTHR16515:SF49">
    <property type="entry name" value="GASTRULA ZINC FINGER PROTEIN XLCGF49.1-LIKE-RELATED"/>
    <property type="match status" value="1"/>
</dbReference>
<evidence type="ECO:0000256" key="4">
    <source>
        <dbReference type="ARBA" id="ARBA00022737"/>
    </source>
</evidence>
<evidence type="ECO:0000256" key="5">
    <source>
        <dbReference type="ARBA" id="ARBA00022771"/>
    </source>
</evidence>
<feature type="domain" description="C2H2-type" evidence="12">
    <location>
        <begin position="222"/>
        <end position="269"/>
    </location>
</feature>
<evidence type="ECO:0000256" key="7">
    <source>
        <dbReference type="ARBA" id="ARBA00023015"/>
    </source>
</evidence>
<feature type="domain" description="C2H2-type" evidence="12">
    <location>
        <begin position="270"/>
        <end position="295"/>
    </location>
</feature>
<feature type="domain" description="C2H2-type" evidence="12">
    <location>
        <begin position="64"/>
        <end position="92"/>
    </location>
</feature>
<dbReference type="GO" id="GO:0000122">
    <property type="term" value="P:negative regulation of transcription by RNA polymerase II"/>
    <property type="evidence" value="ECO:0007669"/>
    <property type="project" value="UniProtKB-ARBA"/>
</dbReference>
<dbReference type="GO" id="GO:0003677">
    <property type="term" value="F:DNA binding"/>
    <property type="evidence" value="ECO:0007669"/>
    <property type="project" value="UniProtKB-KW"/>
</dbReference>
<accession>A0A672ZEV8</accession>
<keyword evidence="9" id="KW-0804">Transcription</keyword>
<reference evidence="13" key="3">
    <citation type="submission" date="2025-09" db="UniProtKB">
        <authorList>
            <consortium name="Ensembl"/>
        </authorList>
    </citation>
    <scope>IDENTIFICATION</scope>
</reference>
<dbReference type="InterPro" id="IPR050331">
    <property type="entry name" value="Zinc_finger"/>
</dbReference>
<keyword evidence="10" id="KW-0539">Nucleus</keyword>
<feature type="domain" description="C2H2-type" evidence="12">
    <location>
        <begin position="194"/>
        <end position="221"/>
    </location>
</feature>
<reference evidence="13" key="1">
    <citation type="submission" date="2019-06" db="EMBL/GenBank/DDBJ databases">
        <authorList>
            <consortium name="Wellcome Sanger Institute Data Sharing"/>
        </authorList>
    </citation>
    <scope>NUCLEOTIDE SEQUENCE [LARGE SCALE GENOMIC DNA]</scope>
</reference>
<dbReference type="SUPFAM" id="SSF57667">
    <property type="entry name" value="beta-beta-alpha zinc fingers"/>
    <property type="match status" value="4"/>
</dbReference>
<keyword evidence="7" id="KW-0805">Transcription regulation</keyword>
<reference evidence="13" key="2">
    <citation type="submission" date="2025-08" db="UniProtKB">
        <authorList>
            <consortium name="Ensembl"/>
        </authorList>
    </citation>
    <scope>IDENTIFICATION</scope>
</reference>
<dbReference type="SMART" id="SM00355">
    <property type="entry name" value="ZnF_C2H2"/>
    <property type="match status" value="5"/>
</dbReference>
<name>A0A672ZEV8_9TELE</name>
<keyword evidence="8" id="KW-0238">DNA-binding</keyword>
<dbReference type="PANTHER" id="PTHR16515">
    <property type="entry name" value="PR DOMAIN ZINC FINGER PROTEIN"/>
    <property type="match status" value="1"/>
</dbReference>
<evidence type="ECO:0000256" key="11">
    <source>
        <dbReference type="PROSITE-ProRule" id="PRU00042"/>
    </source>
</evidence>
<comment type="function">
    <text evidence="1">May be involved in transcriptional regulation.</text>
</comment>
<comment type="subcellular location">
    <subcellularLocation>
        <location evidence="2">Nucleus</location>
    </subcellularLocation>
</comment>
<evidence type="ECO:0000256" key="2">
    <source>
        <dbReference type="ARBA" id="ARBA00004123"/>
    </source>
</evidence>
<dbReference type="PROSITE" id="PS00028">
    <property type="entry name" value="ZINC_FINGER_C2H2_1"/>
    <property type="match status" value="4"/>
</dbReference>